<dbReference type="SUPFAM" id="SSF48113">
    <property type="entry name" value="Heme-dependent peroxidases"/>
    <property type="match status" value="1"/>
</dbReference>
<proteinExistence type="predicted"/>
<dbReference type="InterPro" id="IPR019791">
    <property type="entry name" value="Haem_peroxidase_animal"/>
</dbReference>
<dbReference type="InterPro" id="IPR037120">
    <property type="entry name" value="Haem_peroxidase_sf_animal"/>
</dbReference>
<dbReference type="GO" id="GO:0006979">
    <property type="term" value="P:response to oxidative stress"/>
    <property type="evidence" value="ECO:0007669"/>
    <property type="project" value="InterPro"/>
</dbReference>
<dbReference type="OrthoDB" id="6505174at2759"/>
<dbReference type="GO" id="GO:0020037">
    <property type="term" value="F:heme binding"/>
    <property type="evidence" value="ECO:0007669"/>
    <property type="project" value="InterPro"/>
</dbReference>
<dbReference type="Pfam" id="PF03098">
    <property type="entry name" value="An_peroxidase"/>
    <property type="match status" value="1"/>
</dbReference>
<reference evidence="2" key="1">
    <citation type="submission" date="2020-11" db="EMBL/GenBank/DDBJ databases">
        <authorList>
            <person name="Tran Van P."/>
        </authorList>
    </citation>
    <scope>NUCLEOTIDE SEQUENCE</scope>
</reference>
<evidence type="ECO:0000313" key="2">
    <source>
        <dbReference type="EMBL" id="CAD7228886.1"/>
    </source>
</evidence>
<dbReference type="PROSITE" id="PS50292">
    <property type="entry name" value="PEROXIDASE_3"/>
    <property type="match status" value="1"/>
</dbReference>
<protein>
    <submittedName>
        <fullName evidence="2">Uncharacterized protein</fullName>
    </submittedName>
</protein>
<accession>A0A7R8ZRG5</accession>
<dbReference type="PANTHER" id="PTHR11475">
    <property type="entry name" value="OXIDASE/PEROXIDASE"/>
    <property type="match status" value="1"/>
</dbReference>
<dbReference type="EMBL" id="OB661741">
    <property type="protein sequence ID" value="CAD7228886.1"/>
    <property type="molecule type" value="Genomic_DNA"/>
</dbReference>
<gene>
    <name evidence="2" type="ORF">CTOB1V02_LOCUS6764</name>
</gene>
<keyword evidence="1" id="KW-0575">Peroxidase</keyword>
<sequence>MNGATPLLDIGHIYGNDKKKVDSLRTFEDGRMKSTVLKGYYELMPQCEKGVPDGCFETGDFRYDVVPALALHHTLHLRSHNRLAHALQQMNPHWNDERLFQEARRINIAVHQHVTFNEYLPIVIGTKYMKSRGMKPFSYGNSSYRMDYDSYLNPNTFNEFSAAAFRLHSQIPGRWSLIDGKTHEYFFLRDHMLNSSMMFSENNVDAQIRGMLFQQPQRTDPFFSVEVTNFLFRGNEPFGLDLAALDIQRGRDHGIPPWNELRKLCGLSPVDTWTDVAQHMGTKYVDLLRSVYSHPHDIDFWVGGTLEEERLGGALVGPSFMCIIGEQFFRKQRGDRFYYEYQSAGFTPEQLASIRRTSLASFLCFTSDTLRRASPFAYFQAGPGNEEMDCSYLPHVDLSHWKDYYG</sequence>
<dbReference type="Gene3D" id="1.10.640.10">
    <property type="entry name" value="Haem peroxidase domain superfamily, animal type"/>
    <property type="match status" value="1"/>
</dbReference>
<dbReference type="CDD" id="cd09823">
    <property type="entry name" value="peroxinectin_like"/>
    <property type="match status" value="1"/>
</dbReference>
<evidence type="ECO:0000256" key="1">
    <source>
        <dbReference type="ARBA" id="ARBA00022559"/>
    </source>
</evidence>
<dbReference type="GO" id="GO:0004601">
    <property type="term" value="F:peroxidase activity"/>
    <property type="evidence" value="ECO:0007669"/>
    <property type="project" value="UniProtKB-KW"/>
</dbReference>
<keyword evidence="1" id="KW-0560">Oxidoreductase</keyword>
<dbReference type="PANTHER" id="PTHR11475:SF125">
    <property type="entry name" value="GH11385P"/>
    <property type="match status" value="1"/>
</dbReference>
<dbReference type="PRINTS" id="PR00457">
    <property type="entry name" value="ANPEROXIDASE"/>
</dbReference>
<name>A0A7R8ZRG5_9CRUS</name>
<dbReference type="AlphaFoldDB" id="A0A7R8ZRG5"/>
<dbReference type="InterPro" id="IPR010255">
    <property type="entry name" value="Haem_peroxidase_sf"/>
</dbReference>
<organism evidence="2">
    <name type="scientific">Cyprideis torosa</name>
    <dbReference type="NCBI Taxonomy" id="163714"/>
    <lineage>
        <taxon>Eukaryota</taxon>
        <taxon>Metazoa</taxon>
        <taxon>Ecdysozoa</taxon>
        <taxon>Arthropoda</taxon>
        <taxon>Crustacea</taxon>
        <taxon>Oligostraca</taxon>
        <taxon>Ostracoda</taxon>
        <taxon>Podocopa</taxon>
        <taxon>Podocopida</taxon>
        <taxon>Cytherocopina</taxon>
        <taxon>Cytheroidea</taxon>
        <taxon>Cytherideidae</taxon>
        <taxon>Cyprideis</taxon>
    </lineage>
</organism>